<dbReference type="AlphaFoldDB" id="A0A1Y1WZ75"/>
<evidence type="ECO:0000313" key="1">
    <source>
        <dbReference type="EMBL" id="ORX78695.1"/>
    </source>
</evidence>
<comment type="caution">
    <text evidence="1">The sequence shown here is derived from an EMBL/GenBank/DDBJ whole genome shotgun (WGS) entry which is preliminary data.</text>
</comment>
<dbReference type="InParanoid" id="A0A1Y1WZ75"/>
<evidence type="ECO:0000313" key="2">
    <source>
        <dbReference type="Proteomes" id="UP000193498"/>
    </source>
</evidence>
<organism evidence="1 2">
    <name type="scientific">Basidiobolus meristosporus CBS 931.73</name>
    <dbReference type="NCBI Taxonomy" id="1314790"/>
    <lineage>
        <taxon>Eukaryota</taxon>
        <taxon>Fungi</taxon>
        <taxon>Fungi incertae sedis</taxon>
        <taxon>Zoopagomycota</taxon>
        <taxon>Entomophthoromycotina</taxon>
        <taxon>Basidiobolomycetes</taxon>
        <taxon>Basidiobolales</taxon>
        <taxon>Basidiobolaceae</taxon>
        <taxon>Basidiobolus</taxon>
    </lineage>
</organism>
<sequence>MKISEFFDKNWRLTGLWTVSSIGPNSITGSRLSYDDEFLGEQALYKMEPWWPVYDHIERGWEEITPPRTPLARYVAIEHGQTLEGYFDYWPLGQLESVPAYIAEYVPYHTPIVKVCAYHLAGGQVIKQGLTMQEPSVSYLMDTDGLTTRAYRTDSYEGSYPLFGCYTFEQSRGQYWLWWPDTGRQIALGLIRLHEAKQQLTVHLDGLPAVLATHPWALKGSATDEYMGVGMSQTRFRTALENPRCVTE</sequence>
<name>A0A1Y1WZ75_9FUNG</name>
<reference evidence="1 2" key="1">
    <citation type="submission" date="2016-07" db="EMBL/GenBank/DDBJ databases">
        <title>Pervasive Adenine N6-methylation of Active Genes in Fungi.</title>
        <authorList>
            <consortium name="DOE Joint Genome Institute"/>
            <person name="Mondo S.J."/>
            <person name="Dannebaum R.O."/>
            <person name="Kuo R.C."/>
            <person name="Labutti K."/>
            <person name="Haridas S."/>
            <person name="Kuo A."/>
            <person name="Salamov A."/>
            <person name="Ahrendt S.R."/>
            <person name="Lipzen A."/>
            <person name="Sullivan W."/>
            <person name="Andreopoulos W.B."/>
            <person name="Clum A."/>
            <person name="Lindquist E."/>
            <person name="Daum C."/>
            <person name="Ramamoorthy G.K."/>
            <person name="Gryganskyi A."/>
            <person name="Culley D."/>
            <person name="Magnuson J.K."/>
            <person name="James T.Y."/>
            <person name="O'Malley M.A."/>
            <person name="Stajich J.E."/>
            <person name="Spatafora J.W."/>
            <person name="Visel A."/>
            <person name="Grigoriev I.V."/>
        </authorList>
    </citation>
    <scope>NUCLEOTIDE SEQUENCE [LARGE SCALE GENOMIC DNA]</scope>
    <source>
        <strain evidence="1 2">CBS 931.73</strain>
    </source>
</reference>
<gene>
    <name evidence="1" type="ORF">K493DRAFT_342775</name>
</gene>
<keyword evidence="2" id="KW-1185">Reference proteome</keyword>
<accession>A0A1Y1WZ75</accession>
<proteinExistence type="predicted"/>
<protein>
    <submittedName>
        <fullName evidence="1">Uncharacterized protein</fullName>
    </submittedName>
</protein>
<dbReference type="EMBL" id="MCFE01000814">
    <property type="protein sequence ID" value="ORX78695.1"/>
    <property type="molecule type" value="Genomic_DNA"/>
</dbReference>
<dbReference type="Proteomes" id="UP000193498">
    <property type="component" value="Unassembled WGS sequence"/>
</dbReference>